<keyword evidence="3" id="KW-0479">Metal-binding</keyword>
<dbReference type="Pfam" id="PF02913">
    <property type="entry name" value="FAD-oxidase_C"/>
    <property type="match status" value="1"/>
</dbReference>
<organism evidence="11 12">
    <name type="scientific">Micromonospora rhizosphaerae</name>
    <dbReference type="NCBI Taxonomy" id="568872"/>
    <lineage>
        <taxon>Bacteria</taxon>
        <taxon>Bacillati</taxon>
        <taxon>Actinomycetota</taxon>
        <taxon>Actinomycetes</taxon>
        <taxon>Micromonosporales</taxon>
        <taxon>Micromonosporaceae</taxon>
        <taxon>Micromonospora</taxon>
    </lineage>
</organism>
<dbReference type="AlphaFoldDB" id="A0A1C6T8P8"/>
<keyword evidence="12" id="KW-1185">Reference proteome</keyword>
<accession>A0A1C6T8P8</accession>
<dbReference type="SUPFAM" id="SSF46548">
    <property type="entry name" value="alpha-helical ferredoxin"/>
    <property type="match status" value="1"/>
</dbReference>
<dbReference type="InterPro" id="IPR016164">
    <property type="entry name" value="FAD-linked_Oxase-like_C"/>
</dbReference>
<dbReference type="PROSITE" id="PS00198">
    <property type="entry name" value="4FE4S_FER_1"/>
    <property type="match status" value="1"/>
</dbReference>
<dbReference type="RefSeq" id="WP_091346395.1">
    <property type="nucleotide sequence ID" value="NZ_FMHV01000002.1"/>
</dbReference>
<dbReference type="Gene3D" id="3.30.43.10">
    <property type="entry name" value="Uridine Diphospho-n-acetylenolpyruvylglucosamine Reductase, domain 2"/>
    <property type="match status" value="1"/>
</dbReference>
<evidence type="ECO:0000256" key="6">
    <source>
        <dbReference type="ARBA" id="ARBA00023004"/>
    </source>
</evidence>
<dbReference type="InterPro" id="IPR016169">
    <property type="entry name" value="FAD-bd_PCMH_sub2"/>
</dbReference>
<evidence type="ECO:0000313" key="12">
    <source>
        <dbReference type="Proteomes" id="UP000199413"/>
    </source>
</evidence>
<dbReference type="GO" id="GO:0046872">
    <property type="term" value="F:metal ion binding"/>
    <property type="evidence" value="ECO:0007669"/>
    <property type="project" value="UniProtKB-KW"/>
</dbReference>
<dbReference type="OrthoDB" id="9770306at2"/>
<dbReference type="GO" id="GO:1903457">
    <property type="term" value="P:lactate catabolic process"/>
    <property type="evidence" value="ECO:0007669"/>
    <property type="project" value="TreeGrafter"/>
</dbReference>
<dbReference type="Gene3D" id="3.30.70.2740">
    <property type="match status" value="1"/>
</dbReference>
<dbReference type="InterPro" id="IPR036318">
    <property type="entry name" value="FAD-bd_PCMH-like_sf"/>
</dbReference>
<keyword evidence="7" id="KW-0411">Iron-sulfur</keyword>
<evidence type="ECO:0000259" key="10">
    <source>
        <dbReference type="PROSITE" id="PS51387"/>
    </source>
</evidence>
<dbReference type="EMBL" id="FMHV01000002">
    <property type="protein sequence ID" value="SCL37835.1"/>
    <property type="molecule type" value="Genomic_DNA"/>
</dbReference>
<dbReference type="InterPro" id="IPR006094">
    <property type="entry name" value="Oxid_FAD_bind_N"/>
</dbReference>
<evidence type="ECO:0000313" key="11">
    <source>
        <dbReference type="EMBL" id="SCL37835.1"/>
    </source>
</evidence>
<dbReference type="Pfam" id="PF13183">
    <property type="entry name" value="Fer4_8"/>
    <property type="match status" value="1"/>
</dbReference>
<reference evidence="12" key="1">
    <citation type="submission" date="2016-06" db="EMBL/GenBank/DDBJ databases">
        <authorList>
            <person name="Varghese N."/>
            <person name="Submissions Spin"/>
        </authorList>
    </citation>
    <scope>NUCLEOTIDE SEQUENCE [LARGE SCALE GENOMIC DNA]</scope>
    <source>
        <strain evidence="12">DSM 45431</strain>
    </source>
</reference>
<evidence type="ECO:0000256" key="3">
    <source>
        <dbReference type="ARBA" id="ARBA00022723"/>
    </source>
</evidence>
<dbReference type="PANTHER" id="PTHR11748">
    <property type="entry name" value="D-LACTATE DEHYDROGENASE"/>
    <property type="match status" value="1"/>
</dbReference>
<evidence type="ECO:0000256" key="5">
    <source>
        <dbReference type="ARBA" id="ARBA00023002"/>
    </source>
</evidence>
<dbReference type="GO" id="GO:0051536">
    <property type="term" value="F:iron-sulfur cluster binding"/>
    <property type="evidence" value="ECO:0007669"/>
    <property type="project" value="UniProtKB-KW"/>
</dbReference>
<dbReference type="InterPro" id="IPR017896">
    <property type="entry name" value="4Fe4S_Fe-S-bd"/>
</dbReference>
<dbReference type="Proteomes" id="UP000199413">
    <property type="component" value="Unassembled WGS sequence"/>
</dbReference>
<evidence type="ECO:0000256" key="9">
    <source>
        <dbReference type="SAM" id="Phobius"/>
    </source>
</evidence>
<keyword evidence="4" id="KW-0274">FAD</keyword>
<keyword evidence="5" id="KW-0560">Oxidoreductase</keyword>
<protein>
    <submittedName>
        <fullName evidence="11">FAD/FMN-containing dehydrogenase</fullName>
    </submittedName>
</protein>
<dbReference type="GO" id="GO:0008720">
    <property type="term" value="F:D-lactate dehydrogenase (NAD+) activity"/>
    <property type="evidence" value="ECO:0007669"/>
    <property type="project" value="TreeGrafter"/>
</dbReference>
<dbReference type="InterPro" id="IPR016166">
    <property type="entry name" value="FAD-bd_PCMH"/>
</dbReference>
<dbReference type="InterPro" id="IPR004113">
    <property type="entry name" value="FAD-bd_oxidored_4_C"/>
</dbReference>
<dbReference type="SUPFAM" id="SSF56176">
    <property type="entry name" value="FAD-binding/transporter-associated domain-like"/>
    <property type="match status" value="1"/>
</dbReference>
<feature type="domain" description="FAD-binding PCMH-type" evidence="10">
    <location>
        <begin position="69"/>
        <end position="297"/>
    </location>
</feature>
<keyword evidence="9" id="KW-0812">Transmembrane</keyword>
<keyword evidence="9" id="KW-1133">Transmembrane helix</keyword>
<keyword evidence="6" id="KW-0408">Iron</keyword>
<dbReference type="GO" id="GO:0071949">
    <property type="term" value="F:FAD binding"/>
    <property type="evidence" value="ECO:0007669"/>
    <property type="project" value="InterPro"/>
</dbReference>
<evidence type="ECO:0000256" key="4">
    <source>
        <dbReference type="ARBA" id="ARBA00022827"/>
    </source>
</evidence>
<feature type="transmembrane region" description="Helical" evidence="9">
    <location>
        <begin position="1018"/>
        <end position="1037"/>
    </location>
</feature>
<feature type="region of interest" description="Disordered" evidence="8">
    <location>
        <begin position="1"/>
        <end position="30"/>
    </location>
</feature>
<sequence>MTRRGTGTARTAAPAARPVSLPEPVLRPPEPAQDVDLAALAADLRAAVDGEVRFDAGSRGAYSTGGSNYREVPLGLVVPRTVEAAVAAVAVCRRHGAPVLSRGGGTSLAGQVTNVAVIIDWSKYCNRLLEVDREARTCLVEPGIVLDTLNELLAPEGLEFGPRPSTHDCCAIGGMIGNNSCGSSAQHSGKVVDNIVEMEVLLYDGTRMWVGETTDEQYAEIQRRGGRQAEIYARLRALRDEYLAEIRTRFPHIPRRVSGYNLDSLLPEKNFNLAQALVGSEGTLVTVLRARLKLLPVVRAKSMVFLSYPDIAAAADDLPRILPYRPIALEGIDHKLINFEKRKNLHPAALHKLPEDGAWLMIQMGGDTDQEADAAAHRMLTGLRREGGPGVHRFDDEADEEQMWLVREAGLGATARVPNEPDTWEGWEDSAVAPDRLGDYLRDLERLYREYGFEKASLYGHFGQGCVHTRIPFKMTTAEGVRQFRSFVERAADLVVSYGGSISGEHGDGQARGELLGKIFGDRLIRAFGQFKAIFDPDDRMNPGKLVAPYPLDSQLRLGVDYNHGGWETDFRYPDDSGSFGRAVLRCVGVGMCRRQHGGVMCPSYMVTREEEHSTRGRSRLLFEMLDGTARGGTIGDGWRSTAVRDALDLCLACKGCKSDCPVNVDMATYKAEFLSHHYRGRLRPRPHYSMGWLPVAAAVAARAPRAVNALTQAPGLGQLAKLVGGIDQRRKIPVFAPESFQRWFANRRPSGDGSRGEVLLWPDTFTNHFHPGVAQAAVEVLEAAGWRVRVPEQPVCCGLTWISTGQLGIGKKVLRRTVEVLRPHLRAGTAVVGLEPSCTAVFRSDAHELFPDDEDVTRLQKQTATLAELLHDHTPGWRPPRLPAHALIQTHCHQHAVLGTAADQAVLSEAGVRADFLDSGCCGLAGNFGFEKGHYEVSEACAERVLLPAVRDADETDVILADGFSCRTQVEQGAADGRSAIHLAELLRAGLHADRVSPRPERQWAERPAGPSPAARLLAVGAVGLAALAPAVALAARVRRAR</sequence>
<evidence type="ECO:0000256" key="2">
    <source>
        <dbReference type="ARBA" id="ARBA00022630"/>
    </source>
</evidence>
<dbReference type="InterPro" id="IPR016167">
    <property type="entry name" value="FAD-bd_PCMH_sub1"/>
</dbReference>
<evidence type="ECO:0000256" key="8">
    <source>
        <dbReference type="SAM" id="MobiDB-lite"/>
    </source>
</evidence>
<dbReference type="PANTHER" id="PTHR11748:SF119">
    <property type="entry name" value="D-2-HYDROXYGLUTARATE DEHYDROGENASE"/>
    <property type="match status" value="1"/>
</dbReference>
<dbReference type="Gene3D" id="3.30.465.10">
    <property type="match status" value="1"/>
</dbReference>
<keyword evidence="9" id="KW-0472">Membrane</keyword>
<dbReference type="SUPFAM" id="SSF55103">
    <property type="entry name" value="FAD-linked oxidases, C-terminal domain"/>
    <property type="match status" value="1"/>
</dbReference>
<dbReference type="PROSITE" id="PS51387">
    <property type="entry name" value="FAD_PCMH"/>
    <property type="match status" value="1"/>
</dbReference>
<proteinExistence type="predicted"/>
<dbReference type="InterPro" id="IPR017900">
    <property type="entry name" value="4Fe4S_Fe_S_CS"/>
</dbReference>
<dbReference type="STRING" id="568872.GA0070624_6007"/>
<dbReference type="Pfam" id="PF02754">
    <property type="entry name" value="CCG"/>
    <property type="match status" value="1"/>
</dbReference>
<dbReference type="InterPro" id="IPR004017">
    <property type="entry name" value="Cys_rich_dom"/>
</dbReference>
<dbReference type="Pfam" id="PF01565">
    <property type="entry name" value="FAD_binding_4"/>
    <property type="match status" value="1"/>
</dbReference>
<evidence type="ECO:0000256" key="1">
    <source>
        <dbReference type="ARBA" id="ARBA00001974"/>
    </source>
</evidence>
<keyword evidence="2" id="KW-0285">Flavoprotein</keyword>
<gene>
    <name evidence="11" type="ORF">GA0070624_6007</name>
</gene>
<comment type="cofactor">
    <cofactor evidence="1">
        <name>FAD</name>
        <dbReference type="ChEBI" id="CHEBI:57692"/>
    </cofactor>
</comment>
<name>A0A1C6T8P8_9ACTN</name>
<evidence type="ECO:0000256" key="7">
    <source>
        <dbReference type="ARBA" id="ARBA00023014"/>
    </source>
</evidence>
<feature type="compositionally biased region" description="Low complexity" evidence="8">
    <location>
        <begin position="1"/>
        <end position="18"/>
    </location>
</feature>
<dbReference type="GO" id="GO:0004458">
    <property type="term" value="F:D-lactate dehydrogenase (cytochrome) activity"/>
    <property type="evidence" value="ECO:0007669"/>
    <property type="project" value="TreeGrafter"/>
</dbReference>